<keyword evidence="6" id="KW-0653">Protein transport</keyword>
<evidence type="ECO:0000256" key="1">
    <source>
        <dbReference type="ARBA" id="ARBA00004651"/>
    </source>
</evidence>
<dbReference type="EMBL" id="PGTY01000005">
    <property type="protein sequence ID" value="PJI84280.1"/>
    <property type="molecule type" value="Genomic_DNA"/>
</dbReference>
<dbReference type="InterPro" id="IPR002898">
    <property type="entry name" value="MotA_ExbB_proton_chnl"/>
</dbReference>
<accession>A0A2M8W033</accession>
<comment type="similarity">
    <text evidence="6">Belongs to the exbB/tolQ family.</text>
</comment>
<organism evidence="9 10">
    <name type="scientific">Yoonia maricola</name>
    <dbReference type="NCBI Taxonomy" id="420999"/>
    <lineage>
        <taxon>Bacteria</taxon>
        <taxon>Pseudomonadati</taxon>
        <taxon>Pseudomonadota</taxon>
        <taxon>Alphaproteobacteria</taxon>
        <taxon>Rhodobacterales</taxon>
        <taxon>Paracoccaceae</taxon>
        <taxon>Yoonia</taxon>
    </lineage>
</organism>
<dbReference type="InterPro" id="IPR050790">
    <property type="entry name" value="ExbB/TolQ_transport"/>
</dbReference>
<proteinExistence type="inferred from homology"/>
<evidence type="ECO:0000256" key="3">
    <source>
        <dbReference type="ARBA" id="ARBA00022692"/>
    </source>
</evidence>
<keyword evidence="2" id="KW-1003">Cell membrane</keyword>
<feature type="transmembrane region" description="Helical" evidence="7">
    <location>
        <begin position="125"/>
        <end position="145"/>
    </location>
</feature>
<keyword evidence="10" id="KW-1185">Reference proteome</keyword>
<feature type="domain" description="MotA/TolQ/ExbB proton channel" evidence="8">
    <location>
        <begin position="80"/>
        <end position="193"/>
    </location>
</feature>
<evidence type="ECO:0000256" key="2">
    <source>
        <dbReference type="ARBA" id="ARBA00022475"/>
    </source>
</evidence>
<dbReference type="Pfam" id="PF01618">
    <property type="entry name" value="MotA_ExbB"/>
    <property type="match status" value="1"/>
</dbReference>
<evidence type="ECO:0000313" key="10">
    <source>
        <dbReference type="Proteomes" id="UP000228531"/>
    </source>
</evidence>
<dbReference type="GO" id="GO:0017038">
    <property type="term" value="P:protein import"/>
    <property type="evidence" value="ECO:0007669"/>
    <property type="project" value="TreeGrafter"/>
</dbReference>
<dbReference type="PANTHER" id="PTHR30625">
    <property type="entry name" value="PROTEIN TOLQ"/>
    <property type="match status" value="1"/>
</dbReference>
<reference evidence="9 10" key="1">
    <citation type="submission" date="2017-11" db="EMBL/GenBank/DDBJ databases">
        <title>Genomic Encyclopedia of Archaeal and Bacterial Type Strains, Phase II (KMG-II): From Individual Species to Whole Genera.</title>
        <authorList>
            <person name="Goeker M."/>
        </authorList>
    </citation>
    <scope>NUCLEOTIDE SEQUENCE [LARGE SCALE GENOMIC DNA]</scope>
    <source>
        <strain evidence="9 10">DSM 29128</strain>
    </source>
</reference>
<feature type="transmembrane region" description="Helical" evidence="7">
    <location>
        <begin position="20"/>
        <end position="42"/>
    </location>
</feature>
<evidence type="ECO:0000259" key="8">
    <source>
        <dbReference type="Pfam" id="PF01618"/>
    </source>
</evidence>
<name>A0A2M8W033_9RHOB</name>
<evidence type="ECO:0000256" key="6">
    <source>
        <dbReference type="RuleBase" id="RU004057"/>
    </source>
</evidence>
<keyword evidence="6" id="KW-0813">Transport</keyword>
<keyword evidence="5 7" id="KW-0472">Membrane</keyword>
<dbReference type="GO" id="GO:0005886">
    <property type="term" value="C:plasma membrane"/>
    <property type="evidence" value="ECO:0007669"/>
    <property type="project" value="UniProtKB-SubCell"/>
</dbReference>
<comment type="caution">
    <text evidence="9">The sequence shown here is derived from an EMBL/GenBank/DDBJ whole genome shotgun (WGS) entry which is preliminary data.</text>
</comment>
<dbReference type="Proteomes" id="UP000228531">
    <property type="component" value="Unassembled WGS sequence"/>
</dbReference>
<keyword evidence="3 7" id="KW-0812">Transmembrane</keyword>
<protein>
    <submittedName>
        <fullName evidence="9">Outer membrane transport energization protein ExbB</fullName>
    </submittedName>
</protein>
<feature type="transmembrane region" description="Helical" evidence="7">
    <location>
        <begin position="157"/>
        <end position="185"/>
    </location>
</feature>
<keyword evidence="4 7" id="KW-1133">Transmembrane helix</keyword>
<sequence>MTGMLEQIGSGLGVALDLGGPVVMLLLALSVLAAATVFYKLWQHGAARVGRHTLLRNALDAWDQGDVSEAQKLALDSRSHLAPIIAKAIKAPADADLRARLDAEADANLEVLEGGFRILDSIAQIAPLLGLFGTVLGMIDAFQALQSAGNAVDPSILAGGIWVALLTTAAGLAVAMPTSLVLTWFEARMARERSFADLALARAHRPTRQPVADHFAGDLAAAHA</sequence>
<evidence type="ECO:0000313" key="9">
    <source>
        <dbReference type="EMBL" id="PJI84280.1"/>
    </source>
</evidence>
<gene>
    <name evidence="9" type="ORF">BC777_3821</name>
</gene>
<evidence type="ECO:0000256" key="5">
    <source>
        <dbReference type="ARBA" id="ARBA00023136"/>
    </source>
</evidence>
<evidence type="ECO:0000256" key="7">
    <source>
        <dbReference type="SAM" id="Phobius"/>
    </source>
</evidence>
<evidence type="ECO:0000256" key="4">
    <source>
        <dbReference type="ARBA" id="ARBA00022989"/>
    </source>
</evidence>
<comment type="subcellular location">
    <subcellularLocation>
        <location evidence="1">Cell membrane</location>
        <topology evidence="1">Multi-pass membrane protein</topology>
    </subcellularLocation>
    <subcellularLocation>
        <location evidence="6">Membrane</location>
        <topology evidence="6">Multi-pass membrane protein</topology>
    </subcellularLocation>
</comment>
<dbReference type="PANTHER" id="PTHR30625:SF11">
    <property type="entry name" value="MOTA_TOLQ_EXBB PROTON CHANNEL DOMAIN-CONTAINING PROTEIN"/>
    <property type="match status" value="1"/>
</dbReference>
<dbReference type="AlphaFoldDB" id="A0A2M8W033"/>